<keyword evidence="7" id="KW-0804">Transcription</keyword>
<keyword evidence="12" id="KW-1185">Reference proteome</keyword>
<dbReference type="PROSITE" id="PS50110">
    <property type="entry name" value="RESPONSE_REGULATORY"/>
    <property type="match status" value="1"/>
</dbReference>
<dbReference type="InterPro" id="IPR002078">
    <property type="entry name" value="Sigma_54_int"/>
</dbReference>
<dbReference type="RefSeq" id="WP_146527986.1">
    <property type="nucleotide sequence ID" value="NZ_SJPV01000006.1"/>
</dbReference>
<reference evidence="11 12" key="1">
    <citation type="submission" date="2019-02" db="EMBL/GenBank/DDBJ databases">
        <title>Deep-cultivation of Planctomycetes and their phenomic and genomic characterization uncovers novel biology.</title>
        <authorList>
            <person name="Wiegand S."/>
            <person name="Jogler M."/>
            <person name="Boedeker C."/>
            <person name="Pinto D."/>
            <person name="Vollmers J."/>
            <person name="Rivas-Marin E."/>
            <person name="Kohn T."/>
            <person name="Peeters S.H."/>
            <person name="Heuer A."/>
            <person name="Rast P."/>
            <person name="Oberbeckmann S."/>
            <person name="Bunk B."/>
            <person name="Jeske O."/>
            <person name="Meyerdierks A."/>
            <person name="Storesund J.E."/>
            <person name="Kallscheuer N."/>
            <person name="Luecker S."/>
            <person name="Lage O.M."/>
            <person name="Pohl T."/>
            <person name="Merkel B.J."/>
            <person name="Hornburger P."/>
            <person name="Mueller R.-W."/>
            <person name="Bruemmer F."/>
            <person name="Labrenz M."/>
            <person name="Spormann A.M."/>
            <person name="Op Den Camp H."/>
            <person name="Overmann J."/>
            <person name="Amann R."/>
            <person name="Jetten M.S.M."/>
            <person name="Mascher T."/>
            <person name="Medema M.H."/>
            <person name="Devos D.P."/>
            <person name="Kaster A.-K."/>
            <person name="Ovreas L."/>
            <person name="Rohde M."/>
            <person name="Galperin M.Y."/>
            <person name="Jogler C."/>
        </authorList>
    </citation>
    <scope>NUCLEOTIDE SEQUENCE [LARGE SCALE GENOMIC DNA]</scope>
    <source>
        <strain evidence="11 12">Poly41</strain>
    </source>
</reference>
<dbReference type="GO" id="GO:0000160">
    <property type="term" value="P:phosphorelay signal transduction system"/>
    <property type="evidence" value="ECO:0007669"/>
    <property type="project" value="UniProtKB-KW"/>
</dbReference>
<dbReference type="FunFam" id="3.40.50.300:FF:000006">
    <property type="entry name" value="DNA-binding transcriptional regulator NtrC"/>
    <property type="match status" value="1"/>
</dbReference>
<dbReference type="InterPro" id="IPR025943">
    <property type="entry name" value="Sigma_54_int_dom_ATP-bd_2"/>
</dbReference>
<dbReference type="InterPro" id="IPR009057">
    <property type="entry name" value="Homeodomain-like_sf"/>
</dbReference>
<dbReference type="InterPro" id="IPR025662">
    <property type="entry name" value="Sigma_54_int_dom_ATP-bd_1"/>
</dbReference>
<sequence length="449" mass="49749">MSKEGRALIVDDEQSMCELVETALQLRGIATESCQSAADAMTKIRDTEFDVVLTDVRMPGTTGLQLCQQIAELRPDVPVIVMTAFGSLDTAVSAIRSGAYDFITKPVEMQVLAIAVERAIEKRKLTGQIRILQSKSSQGFGAGELLGESEPMRRLHDQLLRVAASDASILITGESGTGKELVAGSIHRHSERSKQPFVAVNCTALSETLLESELFGHTRGAFTDARHDRRGLFLEAEGGTLLLDEIGDMPMSMQVKLLRALEENRLRPVGSDREIAFDVRVLAATHRDLEAAVEEGRFRQDLFYRINVIQLHLPPLRSRGADILALANHFIHQFSAKANKPILGIAEPAAEKLLEYSWPGNVRELRNVIERAVALTRYDTVTVDDLPEKICDFRRGSVFIGGDDPTELVSLEEIEARYIDHVLNAVNQNRTQAAQILGVDRKTLYRKLK</sequence>
<dbReference type="InterPro" id="IPR003593">
    <property type="entry name" value="AAA+_ATPase"/>
</dbReference>
<dbReference type="AlphaFoldDB" id="A0A5C6DI87"/>
<dbReference type="PROSITE" id="PS50045">
    <property type="entry name" value="SIGMA54_INTERACT_4"/>
    <property type="match status" value="1"/>
</dbReference>
<dbReference type="Pfam" id="PF02954">
    <property type="entry name" value="HTH_8"/>
    <property type="match status" value="1"/>
</dbReference>
<evidence type="ECO:0000313" key="11">
    <source>
        <dbReference type="EMBL" id="TWU35915.1"/>
    </source>
</evidence>
<dbReference type="FunFam" id="3.40.50.2300:FF:000018">
    <property type="entry name" value="DNA-binding transcriptional regulator NtrC"/>
    <property type="match status" value="1"/>
</dbReference>
<dbReference type="SMART" id="SM00448">
    <property type="entry name" value="REC"/>
    <property type="match status" value="1"/>
</dbReference>
<dbReference type="Gene3D" id="1.10.8.60">
    <property type="match status" value="1"/>
</dbReference>
<gene>
    <name evidence="11" type="primary">zraR_6</name>
    <name evidence="11" type="ORF">Poly41_36670</name>
</gene>
<dbReference type="SUPFAM" id="SSF52540">
    <property type="entry name" value="P-loop containing nucleoside triphosphate hydrolases"/>
    <property type="match status" value="1"/>
</dbReference>
<keyword evidence="5" id="KW-0805">Transcription regulation</keyword>
<dbReference type="CDD" id="cd00009">
    <property type="entry name" value="AAA"/>
    <property type="match status" value="1"/>
</dbReference>
<dbReference type="Pfam" id="PF25601">
    <property type="entry name" value="AAA_lid_14"/>
    <property type="match status" value="1"/>
</dbReference>
<dbReference type="Pfam" id="PF00158">
    <property type="entry name" value="Sigma54_activat"/>
    <property type="match status" value="1"/>
</dbReference>
<keyword evidence="2" id="KW-0547">Nucleotide-binding</keyword>
<dbReference type="GO" id="GO:0043565">
    <property type="term" value="F:sequence-specific DNA binding"/>
    <property type="evidence" value="ECO:0007669"/>
    <property type="project" value="InterPro"/>
</dbReference>
<evidence type="ECO:0000259" key="10">
    <source>
        <dbReference type="PROSITE" id="PS50110"/>
    </source>
</evidence>
<evidence type="ECO:0000256" key="5">
    <source>
        <dbReference type="ARBA" id="ARBA00023015"/>
    </source>
</evidence>
<dbReference type="Proteomes" id="UP000319143">
    <property type="component" value="Unassembled WGS sequence"/>
</dbReference>
<dbReference type="PRINTS" id="PR01590">
    <property type="entry name" value="HTHFIS"/>
</dbReference>
<dbReference type="GO" id="GO:0005524">
    <property type="term" value="F:ATP binding"/>
    <property type="evidence" value="ECO:0007669"/>
    <property type="project" value="UniProtKB-KW"/>
</dbReference>
<evidence type="ECO:0000256" key="3">
    <source>
        <dbReference type="ARBA" id="ARBA00022840"/>
    </source>
</evidence>
<keyword evidence="1 8" id="KW-0597">Phosphoprotein</keyword>
<evidence type="ECO:0000256" key="2">
    <source>
        <dbReference type="ARBA" id="ARBA00022741"/>
    </source>
</evidence>
<dbReference type="PROSITE" id="PS00676">
    <property type="entry name" value="SIGMA54_INTERACT_2"/>
    <property type="match status" value="1"/>
</dbReference>
<evidence type="ECO:0000256" key="6">
    <source>
        <dbReference type="ARBA" id="ARBA00023125"/>
    </source>
</evidence>
<keyword evidence="3" id="KW-0067">ATP-binding</keyword>
<dbReference type="Gene3D" id="1.10.10.60">
    <property type="entry name" value="Homeodomain-like"/>
    <property type="match status" value="1"/>
</dbReference>
<dbReference type="Gene3D" id="3.40.50.300">
    <property type="entry name" value="P-loop containing nucleotide triphosphate hydrolases"/>
    <property type="match status" value="1"/>
</dbReference>
<dbReference type="Pfam" id="PF00072">
    <property type="entry name" value="Response_reg"/>
    <property type="match status" value="1"/>
</dbReference>
<evidence type="ECO:0000256" key="4">
    <source>
        <dbReference type="ARBA" id="ARBA00023012"/>
    </source>
</evidence>
<dbReference type="SMART" id="SM00382">
    <property type="entry name" value="AAA"/>
    <property type="match status" value="1"/>
</dbReference>
<feature type="domain" description="Sigma-54 factor interaction" evidence="9">
    <location>
        <begin position="145"/>
        <end position="374"/>
    </location>
</feature>
<dbReference type="SUPFAM" id="SSF46689">
    <property type="entry name" value="Homeodomain-like"/>
    <property type="match status" value="1"/>
</dbReference>
<evidence type="ECO:0000256" key="7">
    <source>
        <dbReference type="ARBA" id="ARBA00023163"/>
    </source>
</evidence>
<keyword evidence="6" id="KW-0238">DNA-binding</keyword>
<feature type="domain" description="Response regulatory" evidence="10">
    <location>
        <begin position="6"/>
        <end position="120"/>
    </location>
</feature>
<keyword evidence="4" id="KW-0902">Two-component regulatory system</keyword>
<name>A0A5C6DI87_9BACT</name>
<evidence type="ECO:0000313" key="12">
    <source>
        <dbReference type="Proteomes" id="UP000319143"/>
    </source>
</evidence>
<dbReference type="InterPro" id="IPR001789">
    <property type="entry name" value="Sig_transdc_resp-reg_receiver"/>
</dbReference>
<dbReference type="InterPro" id="IPR027417">
    <property type="entry name" value="P-loop_NTPase"/>
</dbReference>
<dbReference type="PROSITE" id="PS00688">
    <property type="entry name" value="SIGMA54_INTERACT_3"/>
    <property type="match status" value="1"/>
</dbReference>
<proteinExistence type="predicted"/>
<comment type="caution">
    <text evidence="11">The sequence shown here is derived from an EMBL/GenBank/DDBJ whole genome shotgun (WGS) entry which is preliminary data.</text>
</comment>
<dbReference type="SUPFAM" id="SSF52172">
    <property type="entry name" value="CheY-like"/>
    <property type="match status" value="1"/>
</dbReference>
<dbReference type="InterPro" id="IPR011006">
    <property type="entry name" value="CheY-like_superfamily"/>
</dbReference>
<feature type="modified residue" description="4-aspartylphosphate" evidence="8">
    <location>
        <position position="55"/>
    </location>
</feature>
<dbReference type="GO" id="GO:0006355">
    <property type="term" value="P:regulation of DNA-templated transcription"/>
    <property type="evidence" value="ECO:0007669"/>
    <property type="project" value="InterPro"/>
</dbReference>
<dbReference type="Gene3D" id="3.40.50.2300">
    <property type="match status" value="1"/>
</dbReference>
<organism evidence="11 12">
    <name type="scientific">Novipirellula artificiosorum</name>
    <dbReference type="NCBI Taxonomy" id="2528016"/>
    <lineage>
        <taxon>Bacteria</taxon>
        <taxon>Pseudomonadati</taxon>
        <taxon>Planctomycetota</taxon>
        <taxon>Planctomycetia</taxon>
        <taxon>Pirellulales</taxon>
        <taxon>Pirellulaceae</taxon>
        <taxon>Novipirellula</taxon>
    </lineage>
</organism>
<dbReference type="EMBL" id="SJPV01000006">
    <property type="protein sequence ID" value="TWU35915.1"/>
    <property type="molecule type" value="Genomic_DNA"/>
</dbReference>
<accession>A0A5C6DI87</accession>
<dbReference type="OrthoDB" id="9807827at2"/>
<evidence type="ECO:0000259" key="9">
    <source>
        <dbReference type="PROSITE" id="PS50045"/>
    </source>
</evidence>
<dbReference type="InterPro" id="IPR002197">
    <property type="entry name" value="HTH_Fis"/>
</dbReference>
<evidence type="ECO:0000256" key="8">
    <source>
        <dbReference type="PROSITE-ProRule" id="PRU00169"/>
    </source>
</evidence>
<protein>
    <submittedName>
        <fullName evidence="11">Transcriptional regulatory protein ZraR</fullName>
    </submittedName>
</protein>
<dbReference type="InterPro" id="IPR058031">
    <property type="entry name" value="AAA_lid_NorR"/>
</dbReference>
<dbReference type="PROSITE" id="PS00675">
    <property type="entry name" value="SIGMA54_INTERACT_1"/>
    <property type="match status" value="1"/>
</dbReference>
<dbReference type="PANTHER" id="PTHR32071">
    <property type="entry name" value="TRANSCRIPTIONAL REGULATORY PROTEIN"/>
    <property type="match status" value="1"/>
</dbReference>
<dbReference type="InterPro" id="IPR025944">
    <property type="entry name" value="Sigma_54_int_dom_CS"/>
</dbReference>
<evidence type="ECO:0000256" key="1">
    <source>
        <dbReference type="ARBA" id="ARBA00022553"/>
    </source>
</evidence>